<keyword evidence="4" id="KW-0547">Nucleotide-binding</keyword>
<dbReference type="InterPro" id="IPR027417">
    <property type="entry name" value="P-loop_NTPase"/>
</dbReference>
<dbReference type="CDD" id="cd03215">
    <property type="entry name" value="ABC_Carb_Monos_II"/>
    <property type="match status" value="1"/>
</dbReference>
<dbReference type="GO" id="GO:0005524">
    <property type="term" value="F:ATP binding"/>
    <property type="evidence" value="ECO:0007669"/>
    <property type="project" value="UniProtKB-KW"/>
</dbReference>
<keyword evidence="2" id="KW-0762">Sugar transport</keyword>
<evidence type="ECO:0000259" key="6">
    <source>
        <dbReference type="PROSITE" id="PS50893"/>
    </source>
</evidence>
<dbReference type="Proteomes" id="UP001303946">
    <property type="component" value="Chromosome"/>
</dbReference>
<dbReference type="Pfam" id="PF00005">
    <property type="entry name" value="ABC_tran"/>
    <property type="match status" value="2"/>
</dbReference>
<evidence type="ECO:0000256" key="2">
    <source>
        <dbReference type="ARBA" id="ARBA00022597"/>
    </source>
</evidence>
<evidence type="ECO:0000256" key="1">
    <source>
        <dbReference type="ARBA" id="ARBA00022475"/>
    </source>
</evidence>
<dbReference type="InterPro" id="IPR003439">
    <property type="entry name" value="ABC_transporter-like_ATP-bd"/>
</dbReference>
<keyword evidence="3" id="KW-0677">Repeat</keyword>
<sequence length="492" mass="51622">MHLKLVGLTKRFGTLCAVDDATLEIRPGEVLALLGENGAGKSTLMKMLYGVHLPDAGRIEIDSKAHAITSPRHAMALGIGMVFQQFSLVPALTVRENLVLVQPAAPWWIGMRASRLAAIDAHLKTIAPGVDPDACVGQLPVGQMQLVELAKVLLRDARCVVFDEPSAVLTPSEAERLWGLIRNLTARGLAVVLISHKLADVRACADRVAVMRAGRVVAQADAQDAGDAQIVEWMVGRAPPAVRAPHAPAANAAVRLELRGVSAGVARGVDLIVRAGEVLGIAGMSGSGQTELAEAIAGALPLAAGEVILDGHRLRAPRLAPEPTPQLGYIAPEPLRNAVAPELTLALNLALKRINTLPFMPSRAELALRAVPLIARFGVRPAEPQALAGHLSGGNLQKLVAARELADAPAAVVACYPTMGLDVSATAQVYDALFGLARSGSAVLWISEDLDDLLRHAHRIAVMFEGRVIALFDAAQATPAELGARMAGQVAA</sequence>
<keyword evidence="1" id="KW-1003">Cell membrane</keyword>
<accession>A0ABZ0CMM9</accession>
<keyword evidence="8" id="KW-1185">Reference proteome</keyword>
<keyword evidence="5 7" id="KW-0067">ATP-binding</keyword>
<evidence type="ECO:0000313" key="7">
    <source>
        <dbReference type="EMBL" id="WOB06247.1"/>
    </source>
</evidence>
<evidence type="ECO:0000256" key="3">
    <source>
        <dbReference type="ARBA" id="ARBA00022737"/>
    </source>
</evidence>
<proteinExistence type="predicted"/>
<dbReference type="SUPFAM" id="SSF52540">
    <property type="entry name" value="P-loop containing nucleoside triphosphate hydrolases"/>
    <property type="match status" value="2"/>
</dbReference>
<keyword evidence="1" id="KW-0472">Membrane</keyword>
<evidence type="ECO:0000256" key="5">
    <source>
        <dbReference type="ARBA" id="ARBA00022840"/>
    </source>
</evidence>
<protein>
    <submittedName>
        <fullName evidence="7">ATP-binding cassette domain-containing protein</fullName>
    </submittedName>
</protein>
<organism evidence="7 8">
    <name type="scientific">Piscinibacter gummiphilus</name>
    <dbReference type="NCBI Taxonomy" id="946333"/>
    <lineage>
        <taxon>Bacteria</taxon>
        <taxon>Pseudomonadati</taxon>
        <taxon>Pseudomonadota</taxon>
        <taxon>Betaproteobacteria</taxon>
        <taxon>Burkholderiales</taxon>
        <taxon>Sphaerotilaceae</taxon>
        <taxon>Piscinibacter</taxon>
    </lineage>
</organism>
<dbReference type="PANTHER" id="PTHR43790:SF4">
    <property type="entry name" value="GUANOSINE IMPORT ATP-BINDING PROTEIN NUPO"/>
    <property type="match status" value="1"/>
</dbReference>
<dbReference type="PROSITE" id="PS50893">
    <property type="entry name" value="ABC_TRANSPORTER_2"/>
    <property type="match status" value="2"/>
</dbReference>
<dbReference type="InterPro" id="IPR050107">
    <property type="entry name" value="ABC_carbohydrate_import_ATPase"/>
</dbReference>
<dbReference type="Gene3D" id="3.40.50.300">
    <property type="entry name" value="P-loop containing nucleotide triphosphate hydrolases"/>
    <property type="match status" value="2"/>
</dbReference>
<dbReference type="PANTHER" id="PTHR43790">
    <property type="entry name" value="CARBOHYDRATE TRANSPORT ATP-BINDING PROTEIN MG119-RELATED"/>
    <property type="match status" value="1"/>
</dbReference>
<dbReference type="RefSeq" id="WP_316698621.1">
    <property type="nucleotide sequence ID" value="NZ_CP136336.1"/>
</dbReference>
<reference evidence="7 8" key="1">
    <citation type="submission" date="2023-10" db="EMBL/GenBank/DDBJ databases">
        <title>Bacteria for the degradation of biodegradable plastic PBAT(Polybutylene adipate terephthalate).</title>
        <authorList>
            <person name="Weon H.-Y."/>
            <person name="Yeon J."/>
        </authorList>
    </citation>
    <scope>NUCLEOTIDE SEQUENCE [LARGE SCALE GENOMIC DNA]</scope>
    <source>
        <strain evidence="7 8">SBD 7-3</strain>
    </source>
</reference>
<feature type="domain" description="ABC transporter" evidence="6">
    <location>
        <begin position="242"/>
        <end position="490"/>
    </location>
</feature>
<dbReference type="InterPro" id="IPR003593">
    <property type="entry name" value="AAA+_ATPase"/>
</dbReference>
<feature type="domain" description="ABC transporter" evidence="6">
    <location>
        <begin position="3"/>
        <end position="238"/>
    </location>
</feature>
<name>A0ABZ0CMM9_9BURK</name>
<dbReference type="CDD" id="cd03216">
    <property type="entry name" value="ABC_Carb_Monos_I"/>
    <property type="match status" value="1"/>
</dbReference>
<dbReference type="EMBL" id="CP136336">
    <property type="protein sequence ID" value="WOB06247.1"/>
    <property type="molecule type" value="Genomic_DNA"/>
</dbReference>
<evidence type="ECO:0000256" key="4">
    <source>
        <dbReference type="ARBA" id="ARBA00022741"/>
    </source>
</evidence>
<keyword evidence="2" id="KW-0813">Transport</keyword>
<evidence type="ECO:0000313" key="8">
    <source>
        <dbReference type="Proteomes" id="UP001303946"/>
    </source>
</evidence>
<dbReference type="SMART" id="SM00382">
    <property type="entry name" value="AAA"/>
    <property type="match status" value="2"/>
</dbReference>
<gene>
    <name evidence="7" type="ORF">RXV79_15070</name>
</gene>